<proteinExistence type="predicted"/>
<organism evidence="1 2">
    <name type="scientific">Azospirillum brasilense</name>
    <dbReference type="NCBI Taxonomy" id="192"/>
    <lineage>
        <taxon>Bacteria</taxon>
        <taxon>Pseudomonadati</taxon>
        <taxon>Pseudomonadota</taxon>
        <taxon>Alphaproteobacteria</taxon>
        <taxon>Rhodospirillales</taxon>
        <taxon>Azospirillaceae</taxon>
        <taxon>Azospirillum</taxon>
    </lineage>
</organism>
<dbReference type="Proteomes" id="UP000298596">
    <property type="component" value="Plasmid p1"/>
</dbReference>
<keyword evidence="1" id="KW-0614">Plasmid</keyword>
<evidence type="ECO:0008006" key="3">
    <source>
        <dbReference type="Google" id="ProtNLM"/>
    </source>
</evidence>
<dbReference type="EMBL" id="CP032331">
    <property type="protein sequence ID" value="QCO03334.1"/>
    <property type="molecule type" value="Genomic_DNA"/>
</dbReference>
<gene>
    <name evidence="1" type="ORF">D3867_14620</name>
</gene>
<dbReference type="AlphaFoldDB" id="A0A4D8PXM3"/>
<sequence length="181" mass="20065">MGEAKRQTGRTKRIVVGTCSGCTLCCVVPAIEEFQKPPFSHCLQICDAGCAIHRAEERPEVCSGFRCRYIQAHEYGSDERHILPHPLQAGAYAFEPLDSGLMVLCVDPARPYAWKETSLVPFLATFVEAGFTLHIVDRGYNFPLRTLDHLGEIVARDYVEGARLMGKPPNIPGYIGSVRDV</sequence>
<accession>A0A4D8PXM3</accession>
<evidence type="ECO:0000313" key="2">
    <source>
        <dbReference type="Proteomes" id="UP000298596"/>
    </source>
</evidence>
<geneLocation type="plasmid" evidence="1">
    <name>p1</name>
</geneLocation>
<reference evidence="1 2" key="1">
    <citation type="submission" date="2018-09" db="EMBL/GenBank/DDBJ databases">
        <title>Whole genome based analysis of evolution and adaptive divergence in Indian and Brazilian strains of Azospirillum brasilense.</title>
        <authorList>
            <person name="Singh C."/>
            <person name="Tripathi A.K."/>
        </authorList>
    </citation>
    <scope>NUCLEOTIDE SEQUENCE [LARGE SCALE GENOMIC DNA]</scope>
    <source>
        <strain evidence="1 2">MTCC4036</strain>
        <plasmid evidence="1 2">p1</plasmid>
    </source>
</reference>
<protein>
    <recommendedName>
        <fullName evidence="3">YkgJ family cysteine cluster protein</fullName>
    </recommendedName>
</protein>
<name>A0A4D8PXM3_AZOBR</name>
<evidence type="ECO:0000313" key="1">
    <source>
        <dbReference type="EMBL" id="QCO03334.1"/>
    </source>
</evidence>